<keyword evidence="4" id="KW-0285">Flavoprotein</keyword>
<dbReference type="InterPro" id="IPR054585">
    <property type="entry name" value="NDH2-like_C"/>
</dbReference>
<evidence type="ECO:0000259" key="13">
    <source>
        <dbReference type="Pfam" id="PF07992"/>
    </source>
</evidence>
<feature type="domain" description="External alternative NADH-ubiquinone oxidoreductase-like C-terminal" evidence="14">
    <location>
        <begin position="489"/>
        <end position="554"/>
    </location>
</feature>
<evidence type="ECO:0000256" key="9">
    <source>
        <dbReference type="ARBA" id="ARBA00023027"/>
    </source>
</evidence>
<dbReference type="PANTHER" id="PTHR43706">
    <property type="entry name" value="NADH DEHYDROGENASE"/>
    <property type="match status" value="1"/>
</dbReference>
<proteinExistence type="inferred from homology"/>
<dbReference type="InterPro" id="IPR023753">
    <property type="entry name" value="FAD/NAD-binding_dom"/>
</dbReference>
<keyword evidence="9" id="KW-0520">NAD</keyword>
<name>A0AAD5H2W9_9CHLO</name>
<comment type="similarity">
    <text evidence="2">Belongs to the NADH dehydrogenase family.</text>
</comment>
<feature type="region of interest" description="Disordered" evidence="12">
    <location>
        <begin position="47"/>
        <end position="72"/>
    </location>
</feature>
<keyword evidence="5" id="KW-0999">Mitochondrion inner membrane</keyword>
<evidence type="ECO:0000256" key="5">
    <source>
        <dbReference type="ARBA" id="ARBA00022792"/>
    </source>
</evidence>
<accession>A0AAD5H2W9</accession>
<dbReference type="PANTHER" id="PTHR43706:SF47">
    <property type="entry name" value="EXTERNAL NADH-UBIQUINONE OXIDOREDUCTASE 1, MITOCHONDRIAL-RELATED"/>
    <property type="match status" value="1"/>
</dbReference>
<evidence type="ECO:0000256" key="8">
    <source>
        <dbReference type="ARBA" id="ARBA00023002"/>
    </source>
</evidence>
<comment type="caution">
    <text evidence="15">The sequence shown here is derived from an EMBL/GenBank/DDBJ whole genome shotgun (WGS) entry which is preliminary data.</text>
</comment>
<evidence type="ECO:0000256" key="1">
    <source>
        <dbReference type="ARBA" id="ARBA00004637"/>
    </source>
</evidence>
<dbReference type="InterPro" id="IPR045024">
    <property type="entry name" value="NDH-2"/>
</dbReference>
<evidence type="ECO:0000256" key="6">
    <source>
        <dbReference type="ARBA" id="ARBA00022827"/>
    </source>
</evidence>
<evidence type="ECO:0000259" key="14">
    <source>
        <dbReference type="Pfam" id="PF22366"/>
    </source>
</evidence>
<evidence type="ECO:0000256" key="4">
    <source>
        <dbReference type="ARBA" id="ARBA00022630"/>
    </source>
</evidence>
<evidence type="ECO:0000256" key="11">
    <source>
        <dbReference type="ARBA" id="ARBA00049010"/>
    </source>
</evidence>
<evidence type="ECO:0000256" key="7">
    <source>
        <dbReference type="ARBA" id="ARBA00022946"/>
    </source>
</evidence>
<keyword evidence="5" id="KW-0472">Membrane</keyword>
<feature type="domain" description="FAD/NAD(P)-binding" evidence="13">
    <location>
        <begin position="81"/>
        <end position="442"/>
    </location>
</feature>
<dbReference type="AlphaFoldDB" id="A0AAD5H2W9"/>
<keyword evidence="8" id="KW-0560">Oxidoreductase</keyword>
<dbReference type="EC" id="1.6.5.9" evidence="3"/>
<gene>
    <name evidence="15" type="ORF">COHA_008779</name>
</gene>
<keyword evidence="7" id="KW-0809">Transit peptide</keyword>
<comment type="subcellular location">
    <subcellularLocation>
        <location evidence="1">Mitochondrion inner membrane</location>
        <topology evidence="1">Peripheral membrane protein</topology>
    </subcellularLocation>
</comment>
<dbReference type="Pfam" id="PF07992">
    <property type="entry name" value="Pyr_redox_2"/>
    <property type="match status" value="1"/>
</dbReference>
<evidence type="ECO:0000313" key="16">
    <source>
        <dbReference type="Proteomes" id="UP001205105"/>
    </source>
</evidence>
<dbReference type="GO" id="GO:0050136">
    <property type="term" value="F:NADH dehydrogenase (quinone) (non-electrogenic) activity"/>
    <property type="evidence" value="ECO:0007669"/>
    <property type="project" value="UniProtKB-EC"/>
</dbReference>
<comment type="catalytic activity">
    <reaction evidence="11">
        <text>a ubiquinone + NADH + H(+) = a ubiquinol + NAD(+)</text>
        <dbReference type="Rhea" id="RHEA:23152"/>
        <dbReference type="Rhea" id="RHEA-COMP:9565"/>
        <dbReference type="Rhea" id="RHEA-COMP:9566"/>
        <dbReference type="ChEBI" id="CHEBI:15378"/>
        <dbReference type="ChEBI" id="CHEBI:16389"/>
        <dbReference type="ChEBI" id="CHEBI:17976"/>
        <dbReference type="ChEBI" id="CHEBI:57540"/>
        <dbReference type="ChEBI" id="CHEBI:57945"/>
    </reaction>
</comment>
<evidence type="ECO:0000256" key="3">
    <source>
        <dbReference type="ARBA" id="ARBA00012637"/>
    </source>
</evidence>
<dbReference type="SUPFAM" id="SSF51905">
    <property type="entry name" value="FAD/NAD(P)-binding domain"/>
    <property type="match status" value="2"/>
</dbReference>
<evidence type="ECO:0000313" key="15">
    <source>
        <dbReference type="EMBL" id="KAI7837412.1"/>
    </source>
</evidence>
<keyword evidence="16" id="KW-1185">Reference proteome</keyword>
<protein>
    <recommendedName>
        <fullName evidence="3">NADH:ubiquinone reductase (non-electrogenic)</fullName>
        <ecNumber evidence="3">1.6.5.9</ecNumber>
    </recommendedName>
</protein>
<dbReference type="InterPro" id="IPR036188">
    <property type="entry name" value="FAD/NAD-bd_sf"/>
</dbReference>
<keyword evidence="6" id="KW-0274">FAD</keyword>
<dbReference type="Proteomes" id="UP001205105">
    <property type="component" value="Unassembled WGS sequence"/>
</dbReference>
<organism evidence="15 16">
    <name type="scientific">Chlorella ohadii</name>
    <dbReference type="NCBI Taxonomy" id="2649997"/>
    <lineage>
        <taxon>Eukaryota</taxon>
        <taxon>Viridiplantae</taxon>
        <taxon>Chlorophyta</taxon>
        <taxon>core chlorophytes</taxon>
        <taxon>Trebouxiophyceae</taxon>
        <taxon>Chlorellales</taxon>
        <taxon>Chlorellaceae</taxon>
        <taxon>Chlorella clade</taxon>
        <taxon>Chlorella</taxon>
    </lineage>
</organism>
<dbReference type="Pfam" id="PF22366">
    <property type="entry name" value="NDH2_C"/>
    <property type="match status" value="1"/>
</dbReference>
<reference evidence="15" key="1">
    <citation type="submission" date="2020-11" db="EMBL/GenBank/DDBJ databases">
        <title>Chlorella ohadii genome sequencing and assembly.</title>
        <authorList>
            <person name="Murik O."/>
            <person name="Treves H."/>
            <person name="Kedem I."/>
            <person name="Shotland Y."/>
            <person name="Kaplan A."/>
        </authorList>
    </citation>
    <scope>NUCLEOTIDE SEQUENCE</scope>
    <source>
        <strain evidence="15">1</strain>
    </source>
</reference>
<evidence type="ECO:0000256" key="10">
    <source>
        <dbReference type="ARBA" id="ARBA00047599"/>
    </source>
</evidence>
<evidence type="ECO:0000256" key="2">
    <source>
        <dbReference type="ARBA" id="ARBA00005272"/>
    </source>
</evidence>
<dbReference type="GO" id="GO:0005743">
    <property type="term" value="C:mitochondrial inner membrane"/>
    <property type="evidence" value="ECO:0007669"/>
    <property type="project" value="UniProtKB-SubCell"/>
</dbReference>
<evidence type="ECO:0000256" key="12">
    <source>
        <dbReference type="SAM" id="MobiDB-lite"/>
    </source>
</evidence>
<dbReference type="EMBL" id="JADXDR010000154">
    <property type="protein sequence ID" value="KAI7837412.1"/>
    <property type="molecule type" value="Genomic_DNA"/>
</dbReference>
<keyword evidence="5" id="KW-0496">Mitochondrion</keyword>
<sequence length="558" mass="59582">MAGIAAPTCGLPAAAAARGRRAPAVAALTPAVVRTLVRRRTIAMASPPPFLTSSQDSATKCEAPPALPTPIDQPATARKTRVVVLGSGWGAVSFIKNLDPAAFGENGAYELVLVSPRNYMLFTPLLPSAVGGVVSESSIVESIRTLMQGKFDFSVCVQGKYYEARATEIDPERRVLTCEVCAVRKSQGGSMGSQDHGEQDHTFQLPYDILLCSVGAVNATFGIKGVQEHCFFLKSMEDAQQLRRHISKTLEHAALPDISPENRKKKLSFVVVGGGPTGVEVAAELHDLIKEDVSRKFPSVAEDVSITLVDGTDSLLNSYHTEIQTYAGEVFRHNGISLRLGARVTEVQDGEVCVELKEGGRDSVSFGTCVWATGIAMHPLVALLKDRLPADVQTSCRGLLVDEHLRVRGSRGTIYCLGDAAVTGDTPATALPPTAQVARQEGQYLASLLSKNQLAVAEPAGTASEAADGTADADLVPLPAGTRPFGYTHLGSLAYLGDSKGAMDLPIKTPFLKTLRGYLGAQAWRTLETLLQVSPRTRWLVAHDWVRASVFGRNLSDI</sequence>
<comment type="catalytic activity">
    <reaction evidence="10">
        <text>a quinone + NADH + H(+) = a quinol + NAD(+)</text>
        <dbReference type="Rhea" id="RHEA:46160"/>
        <dbReference type="ChEBI" id="CHEBI:15378"/>
        <dbReference type="ChEBI" id="CHEBI:24646"/>
        <dbReference type="ChEBI" id="CHEBI:57540"/>
        <dbReference type="ChEBI" id="CHEBI:57945"/>
        <dbReference type="ChEBI" id="CHEBI:132124"/>
        <dbReference type="EC" id="1.6.5.9"/>
    </reaction>
</comment>
<dbReference type="Gene3D" id="3.50.50.100">
    <property type="match status" value="1"/>
</dbReference>